<gene>
    <name evidence="2" type="ORF">K8V01_01915</name>
</gene>
<evidence type="ECO:0000313" key="2">
    <source>
        <dbReference type="EMBL" id="HJG85778.1"/>
    </source>
</evidence>
<feature type="region of interest" description="Disordered" evidence="1">
    <location>
        <begin position="134"/>
        <end position="154"/>
    </location>
</feature>
<reference evidence="2" key="2">
    <citation type="submission" date="2021-09" db="EMBL/GenBank/DDBJ databases">
        <authorList>
            <person name="Gilroy R."/>
        </authorList>
    </citation>
    <scope>NUCLEOTIDE SEQUENCE</scope>
    <source>
        <strain evidence="2">CHK179-5677</strain>
    </source>
</reference>
<dbReference type="NCBIfam" id="TIGR01603">
    <property type="entry name" value="maj_tail_phi13"/>
    <property type="match status" value="1"/>
</dbReference>
<feature type="compositionally biased region" description="Polar residues" evidence="1">
    <location>
        <begin position="138"/>
        <end position="154"/>
    </location>
</feature>
<reference evidence="2" key="1">
    <citation type="journal article" date="2021" name="PeerJ">
        <title>Extensive microbial diversity within the chicken gut microbiome revealed by metagenomics and culture.</title>
        <authorList>
            <person name="Gilroy R."/>
            <person name="Ravi A."/>
            <person name="Getino M."/>
            <person name="Pursley I."/>
            <person name="Horton D.L."/>
            <person name="Alikhan N.F."/>
            <person name="Baker D."/>
            <person name="Gharbi K."/>
            <person name="Hall N."/>
            <person name="Watson M."/>
            <person name="Adriaenssens E.M."/>
            <person name="Foster-Nyarko E."/>
            <person name="Jarju S."/>
            <person name="Secka A."/>
            <person name="Antonio M."/>
            <person name="Oren A."/>
            <person name="Chaudhuri R.R."/>
            <person name="La Ragione R."/>
            <person name="Hildebrand F."/>
            <person name="Pallen M.J."/>
        </authorList>
    </citation>
    <scope>NUCLEOTIDE SEQUENCE</scope>
    <source>
        <strain evidence="2">CHK179-5677</strain>
    </source>
</reference>
<accession>A0A921SRX0</accession>
<dbReference type="AlphaFoldDB" id="A0A921SRX0"/>
<dbReference type="InterPro" id="IPR006490">
    <property type="entry name" value="Maj_tail_phi13"/>
</dbReference>
<comment type="caution">
    <text evidence="2">The sequence shown here is derived from an EMBL/GenBank/DDBJ whole genome shotgun (WGS) entry which is preliminary data.</text>
</comment>
<dbReference type="Proteomes" id="UP000760668">
    <property type="component" value="Unassembled WGS sequence"/>
</dbReference>
<protein>
    <submittedName>
        <fullName evidence="2">Phage tail protein</fullName>
    </submittedName>
</protein>
<sequence>MATGKANKVKFGLKNVHYSLLTVGEEGEITFATPVPIPGAVNLSMDAQGDQSTFYADDMAYYVTSANDGYSGTLEVAVIPDSYRKDVLGETEDETDKVLVENVSAEPKPHALLFEFAGDQKAVRHVLYNCSATRPGVSGSTTNNTKEPSTESLTLTASPLADGRIKARTTPDTPDEKYNNWYKTVWQPSAEVGG</sequence>
<name>A0A921SRX0_9FIRM</name>
<proteinExistence type="predicted"/>
<organism evidence="2 3">
    <name type="scientific">Pseudoflavonifractor capillosus</name>
    <dbReference type="NCBI Taxonomy" id="106588"/>
    <lineage>
        <taxon>Bacteria</taxon>
        <taxon>Bacillati</taxon>
        <taxon>Bacillota</taxon>
        <taxon>Clostridia</taxon>
        <taxon>Eubacteriales</taxon>
        <taxon>Oscillospiraceae</taxon>
        <taxon>Pseudoflavonifractor</taxon>
    </lineage>
</organism>
<evidence type="ECO:0000256" key="1">
    <source>
        <dbReference type="SAM" id="MobiDB-lite"/>
    </source>
</evidence>
<dbReference type="RefSeq" id="WP_295368639.1">
    <property type="nucleotide sequence ID" value="NZ_DYUC01000016.1"/>
</dbReference>
<dbReference type="EMBL" id="DYUC01000016">
    <property type="protein sequence ID" value="HJG85778.1"/>
    <property type="molecule type" value="Genomic_DNA"/>
</dbReference>
<evidence type="ECO:0000313" key="3">
    <source>
        <dbReference type="Proteomes" id="UP000760668"/>
    </source>
</evidence>